<sequence length="197" mass="21466">MNPKDLNRIQVDGILESLPFFHGRCLRAYYQGRQLCIDTAFGLSLTYDWDSLARVTLPRSYGPYLCGLCGQQGPSSPTVQVPDTWKMAEVPGCGPICGPLCPGPCPGARRTRLAGDEYCGLLAAAHGPFSPCYAALDPLPFMDNCLDDACRHYGARHIVCRALAAFAVACQALGVHLRPWRTPDFCRECAGLRRDSG</sequence>
<dbReference type="GeneID" id="140594824"/>
<keyword evidence="1" id="KW-1015">Disulfide bond</keyword>
<evidence type="ECO:0000259" key="3">
    <source>
        <dbReference type="SMART" id="SM00832"/>
    </source>
</evidence>
<gene>
    <name evidence="5" type="primary">LOC140594824</name>
</gene>
<dbReference type="InterPro" id="IPR014853">
    <property type="entry name" value="VWF/SSPO/ZAN-like_Cys-rich_dom"/>
</dbReference>
<organism evidence="4 5">
    <name type="scientific">Vulpes vulpes</name>
    <name type="common">Red fox</name>
    <dbReference type="NCBI Taxonomy" id="9627"/>
    <lineage>
        <taxon>Eukaryota</taxon>
        <taxon>Metazoa</taxon>
        <taxon>Chordata</taxon>
        <taxon>Craniata</taxon>
        <taxon>Vertebrata</taxon>
        <taxon>Euteleostomi</taxon>
        <taxon>Mammalia</taxon>
        <taxon>Eutheria</taxon>
        <taxon>Laurasiatheria</taxon>
        <taxon>Carnivora</taxon>
        <taxon>Caniformia</taxon>
        <taxon>Canidae</taxon>
        <taxon>Vulpes</taxon>
    </lineage>
</organism>
<proteinExistence type="predicted"/>
<dbReference type="Proteomes" id="UP001652641">
    <property type="component" value="Chromosome 1"/>
</dbReference>
<dbReference type="RefSeq" id="XP_072587956.1">
    <property type="nucleotide sequence ID" value="XM_072731855.1"/>
</dbReference>
<dbReference type="Pfam" id="PF00094">
    <property type="entry name" value="VWD"/>
    <property type="match status" value="1"/>
</dbReference>
<evidence type="ECO:0000313" key="5">
    <source>
        <dbReference type="RefSeq" id="XP_072587956.1"/>
    </source>
</evidence>
<dbReference type="PANTHER" id="PTHR11339:SF244">
    <property type="entry name" value="IGGFC-BINDING PROTEIN"/>
    <property type="match status" value="1"/>
</dbReference>
<dbReference type="InterPro" id="IPR001846">
    <property type="entry name" value="VWF_type-D"/>
</dbReference>
<evidence type="ECO:0000313" key="4">
    <source>
        <dbReference type="Proteomes" id="UP001652641"/>
    </source>
</evidence>
<reference evidence="4" key="1">
    <citation type="submission" date="2025-05" db="UniProtKB">
        <authorList>
            <consortium name="RefSeq"/>
        </authorList>
    </citation>
    <scope>NUCLEOTIDE SEQUENCE [LARGE SCALE GENOMIC DNA]</scope>
</reference>
<keyword evidence="2" id="KW-0325">Glycoprotein</keyword>
<dbReference type="SMART" id="SM00832">
    <property type="entry name" value="C8"/>
    <property type="match status" value="1"/>
</dbReference>
<dbReference type="Pfam" id="PF08742">
    <property type="entry name" value="C8"/>
    <property type="match status" value="1"/>
</dbReference>
<dbReference type="InterPro" id="IPR050780">
    <property type="entry name" value="Mucin_vWF_Thrombospondin_sf"/>
</dbReference>
<keyword evidence="4" id="KW-1185">Reference proteome</keyword>
<reference evidence="5" key="2">
    <citation type="submission" date="2025-08" db="UniProtKB">
        <authorList>
            <consortium name="RefSeq"/>
        </authorList>
    </citation>
    <scope>IDENTIFICATION</scope>
    <source>
        <tissue evidence="5">Cell line</tissue>
    </source>
</reference>
<evidence type="ECO:0000256" key="2">
    <source>
        <dbReference type="ARBA" id="ARBA00023180"/>
    </source>
</evidence>
<dbReference type="PANTHER" id="PTHR11339">
    <property type="entry name" value="EXTRACELLULAR MATRIX GLYCOPROTEIN RELATED"/>
    <property type="match status" value="1"/>
</dbReference>
<accession>A0ABM4YCD5</accession>
<protein>
    <submittedName>
        <fullName evidence="5">Zonadhesin-like</fullName>
    </submittedName>
</protein>
<feature type="domain" description="VWF/SSPO/Zonadhesin-like cysteine-rich" evidence="3">
    <location>
        <begin position="112"/>
        <end position="187"/>
    </location>
</feature>
<name>A0ABM4YCD5_VULVU</name>
<evidence type="ECO:0000256" key="1">
    <source>
        <dbReference type="ARBA" id="ARBA00023157"/>
    </source>
</evidence>